<evidence type="ECO:0000256" key="1">
    <source>
        <dbReference type="SAM" id="Phobius"/>
    </source>
</evidence>
<name>A0ABU9IWJ2_9GAMM</name>
<evidence type="ECO:0000313" key="3">
    <source>
        <dbReference type="Proteomes" id="UP001459204"/>
    </source>
</evidence>
<gene>
    <name evidence="2" type="ORF">AAD027_03050</name>
</gene>
<dbReference type="EMBL" id="JBBWWT010000001">
    <property type="protein sequence ID" value="MEL1263347.1"/>
    <property type="molecule type" value="Genomic_DNA"/>
</dbReference>
<keyword evidence="1" id="KW-1133">Transmembrane helix</keyword>
<comment type="caution">
    <text evidence="2">The sequence shown here is derived from an EMBL/GenBank/DDBJ whole genome shotgun (WGS) entry which is preliminary data.</text>
</comment>
<protein>
    <submittedName>
        <fullName evidence="2">Uncharacterized protein</fullName>
    </submittedName>
</protein>
<dbReference type="RefSeq" id="WP_341724527.1">
    <property type="nucleotide sequence ID" value="NZ_JBBWWT010000001.1"/>
</dbReference>
<reference evidence="2 3" key="1">
    <citation type="submission" date="2024-04" db="EMBL/GenBank/DDBJ databases">
        <title>Draft genome sequence of Pseudoxanthomonas putridarboris WD12.</title>
        <authorList>
            <person name="Oh J."/>
        </authorList>
    </citation>
    <scope>NUCLEOTIDE SEQUENCE [LARGE SCALE GENOMIC DNA]</scope>
    <source>
        <strain evidence="2 3">WD12</strain>
    </source>
</reference>
<feature type="transmembrane region" description="Helical" evidence="1">
    <location>
        <begin position="15"/>
        <end position="34"/>
    </location>
</feature>
<keyword evidence="3" id="KW-1185">Reference proteome</keyword>
<sequence length="344" mass="36639">MGKLGLPGIALPGNVAGLLIAVGLMAVFGVAIAANPPITTANRTLILRVQDGSVSHNGVTRPTFSMGGLVIVGADAYVTKNDVPDDNGTGWATFYHIDNFNTPSAVVAPRTIRMKGSTAPVDMGHVNGMAYYRWPGTDPLEVGSFYIPMLKAVGDHQIAQVNNQGEITAFFKARQGAVEKKIASIAHYGGGIFIVGTGGENIADPSDANQILKPYYTAIIDGDWFELGDMFYVPTTKQFNIGQDIHYEPADDELLVPVWDGKNTVGTATGRKNRIIVVKLGNIQDGRVYAPRRWIDLTVPASDASKFEIEGLSRDAGGKLFVASNITNPAGTANIDGIHKLTGQ</sequence>
<evidence type="ECO:0000313" key="2">
    <source>
        <dbReference type="EMBL" id="MEL1263347.1"/>
    </source>
</evidence>
<organism evidence="2 3">
    <name type="scientific">Pseudoxanthomonas putridarboris</name>
    <dbReference type="NCBI Taxonomy" id="752605"/>
    <lineage>
        <taxon>Bacteria</taxon>
        <taxon>Pseudomonadati</taxon>
        <taxon>Pseudomonadota</taxon>
        <taxon>Gammaproteobacteria</taxon>
        <taxon>Lysobacterales</taxon>
        <taxon>Lysobacteraceae</taxon>
        <taxon>Pseudoxanthomonas</taxon>
    </lineage>
</organism>
<keyword evidence="1" id="KW-0812">Transmembrane</keyword>
<accession>A0ABU9IWJ2</accession>
<dbReference type="Proteomes" id="UP001459204">
    <property type="component" value="Unassembled WGS sequence"/>
</dbReference>
<keyword evidence="1" id="KW-0472">Membrane</keyword>
<proteinExistence type="predicted"/>